<dbReference type="Gene3D" id="3.40.50.2000">
    <property type="entry name" value="Glycogen Phosphorylase B"/>
    <property type="match status" value="1"/>
</dbReference>
<dbReference type="InterPro" id="IPR002213">
    <property type="entry name" value="UDP_glucos_trans"/>
</dbReference>
<dbReference type="SUPFAM" id="SSF53756">
    <property type="entry name" value="UDP-Glycosyltransferase/glycogen phosphorylase"/>
    <property type="match status" value="1"/>
</dbReference>
<keyword evidence="1" id="KW-0808">Transferase</keyword>
<gene>
    <name evidence="2" type="ORF">Clacol_007022</name>
</gene>
<keyword evidence="3" id="KW-1185">Reference proteome</keyword>
<organism evidence="2 3">
    <name type="scientific">Clathrus columnatus</name>
    <dbReference type="NCBI Taxonomy" id="1419009"/>
    <lineage>
        <taxon>Eukaryota</taxon>
        <taxon>Fungi</taxon>
        <taxon>Dikarya</taxon>
        <taxon>Basidiomycota</taxon>
        <taxon>Agaricomycotina</taxon>
        <taxon>Agaricomycetes</taxon>
        <taxon>Phallomycetidae</taxon>
        <taxon>Phallales</taxon>
        <taxon>Clathraceae</taxon>
        <taxon>Clathrus</taxon>
    </lineage>
</organism>
<evidence type="ECO:0000313" key="2">
    <source>
        <dbReference type="EMBL" id="GJJ12777.1"/>
    </source>
</evidence>
<accession>A0AAV5AGM8</accession>
<dbReference type="CDD" id="cd03784">
    <property type="entry name" value="GT1_Gtf-like"/>
    <property type="match status" value="1"/>
</dbReference>
<dbReference type="PANTHER" id="PTHR48045:SF31">
    <property type="entry name" value="UDP-GLYCOSYLTRANSFERASE 76B1-LIKE"/>
    <property type="match status" value="1"/>
</dbReference>
<evidence type="ECO:0000313" key="3">
    <source>
        <dbReference type="Proteomes" id="UP001050691"/>
    </source>
</evidence>
<dbReference type="EMBL" id="BPWL01000008">
    <property type="protein sequence ID" value="GJJ12777.1"/>
    <property type="molecule type" value="Genomic_DNA"/>
</dbReference>
<dbReference type="GO" id="GO:0008194">
    <property type="term" value="F:UDP-glycosyltransferase activity"/>
    <property type="evidence" value="ECO:0007669"/>
    <property type="project" value="InterPro"/>
</dbReference>
<protein>
    <submittedName>
        <fullName evidence="2">Uncharacterized protein</fullName>
    </submittedName>
</protein>
<comment type="caution">
    <text evidence="2">The sequence shown here is derived from an EMBL/GenBank/DDBJ whole genome shotgun (WGS) entry which is preliminary data.</text>
</comment>
<sequence>MATISKQLSEFLILYCKEVGHLQFKYSFCLRHSLFIPYTYKWKWDLPENRSDIDDFSSPSSPYRLTNSKTKGHTRPGLAYAIRLLQETSQLTITFPTPANWSKQIDDEIAKYIPDTQDPIRSRLRIAQIGEIVDEMLILPNFIGGLFPFCTSLFTLTPYQQANGTVLSAIRKPDICLLDLAYWDLFCLIRTFGSKIPILILSFGNTTATLLGVGPEELGGRGDVATKAELLAKETGRNIDEIIIELFVPEKGQITDLVGLPQVYDYECHVKLSILVHNDARPPIPASLRVKLEASDNVLISAWAPQNLILGHKATAWFLTHCGQNSVLESLSHGIPMIAWPVDADQPMNAMYVGDLKHKVGYELLEVLQRDESKPLYRGYTPSGTLNAIEEEFRTVLQNAFGRDGAMKRRNAEMFKEKLSRLWNEDGDARMELRRFIKDHLS</sequence>
<dbReference type="Proteomes" id="UP001050691">
    <property type="component" value="Unassembled WGS sequence"/>
</dbReference>
<dbReference type="PANTHER" id="PTHR48045">
    <property type="entry name" value="UDP-GLYCOSYLTRANSFERASE 72B1"/>
    <property type="match status" value="1"/>
</dbReference>
<reference evidence="2" key="1">
    <citation type="submission" date="2021-10" db="EMBL/GenBank/DDBJ databases">
        <title>De novo Genome Assembly of Clathrus columnatus (Basidiomycota, Fungi) Using Illumina and Nanopore Sequence Data.</title>
        <authorList>
            <person name="Ogiso-Tanaka E."/>
            <person name="Itagaki H."/>
            <person name="Hosoya T."/>
            <person name="Hosaka K."/>
        </authorList>
    </citation>
    <scope>NUCLEOTIDE SEQUENCE</scope>
    <source>
        <strain evidence="2">MO-923</strain>
    </source>
</reference>
<name>A0AAV5AGM8_9AGAM</name>
<evidence type="ECO:0000256" key="1">
    <source>
        <dbReference type="ARBA" id="ARBA00022679"/>
    </source>
</evidence>
<dbReference type="AlphaFoldDB" id="A0AAV5AGM8"/>
<dbReference type="Pfam" id="PF00201">
    <property type="entry name" value="UDPGT"/>
    <property type="match status" value="1"/>
</dbReference>
<proteinExistence type="predicted"/>